<dbReference type="RefSeq" id="WP_088524397.1">
    <property type="nucleotide sequence ID" value="NZ_NGUP01000001.1"/>
</dbReference>
<evidence type="ECO:0000256" key="3">
    <source>
        <dbReference type="ARBA" id="ARBA00022679"/>
    </source>
</evidence>
<comment type="subcellular location">
    <subcellularLocation>
        <location evidence="1">Membrane</location>
        <topology evidence="1">Multi-pass membrane protein</topology>
    </subcellularLocation>
</comment>
<evidence type="ECO:0000256" key="2">
    <source>
        <dbReference type="ARBA" id="ARBA00006464"/>
    </source>
</evidence>
<feature type="domain" description="Bacterial sugar transferase" evidence="8">
    <location>
        <begin position="265"/>
        <end position="447"/>
    </location>
</feature>
<name>A0A254PVV7_9BURK</name>
<dbReference type="InterPro" id="IPR017473">
    <property type="entry name" value="Undecaprenyl-P_gluc_Ptfrase"/>
</dbReference>
<evidence type="ECO:0000313" key="10">
    <source>
        <dbReference type="Proteomes" id="UP000197528"/>
    </source>
</evidence>
<dbReference type="AlphaFoldDB" id="A0A254PVV7"/>
<evidence type="ECO:0000259" key="8">
    <source>
        <dbReference type="Pfam" id="PF02397"/>
    </source>
</evidence>
<dbReference type="GO" id="GO:0009242">
    <property type="term" value="P:colanic acid biosynthetic process"/>
    <property type="evidence" value="ECO:0007669"/>
    <property type="project" value="TreeGrafter"/>
</dbReference>
<evidence type="ECO:0000256" key="6">
    <source>
        <dbReference type="ARBA" id="ARBA00023136"/>
    </source>
</evidence>
<dbReference type="InterPro" id="IPR017475">
    <property type="entry name" value="EPS_sugar_tfrase"/>
</dbReference>
<keyword evidence="10" id="KW-1185">Reference proteome</keyword>
<comment type="caution">
    <text evidence="9">The sequence shown here is derived from an EMBL/GenBank/DDBJ whole genome shotgun (WGS) entry which is preliminary data.</text>
</comment>
<comment type="similarity">
    <text evidence="2">Belongs to the bacterial sugar transferase family.</text>
</comment>
<gene>
    <name evidence="9" type="ORF">CBI31_00050</name>
</gene>
<feature type="transmembrane region" description="Helical" evidence="7">
    <location>
        <begin position="110"/>
        <end position="134"/>
    </location>
</feature>
<dbReference type="EMBL" id="NGUP01000001">
    <property type="protein sequence ID" value="OWS70683.1"/>
    <property type="molecule type" value="Genomic_DNA"/>
</dbReference>
<evidence type="ECO:0000313" key="9">
    <source>
        <dbReference type="EMBL" id="OWS70683.1"/>
    </source>
</evidence>
<dbReference type="InterPro" id="IPR003362">
    <property type="entry name" value="Bact_transf"/>
</dbReference>
<reference evidence="9 10" key="1">
    <citation type="submission" date="2017-05" db="EMBL/GenBank/DDBJ databases">
        <title>Genome of Polynucleobacter sp. MWH-Feld-100.</title>
        <authorList>
            <person name="Hahn M.W."/>
        </authorList>
    </citation>
    <scope>NUCLEOTIDE SEQUENCE [LARGE SCALE GENOMIC DNA]</scope>
    <source>
        <strain evidence="9 10">MWH-Feld-100</strain>
    </source>
</reference>
<dbReference type="PANTHER" id="PTHR30576:SF21">
    <property type="entry name" value="UDP-GLUCOSE:UNDECAPRENYL-PHOSPHATE GLUCOSE-1-PHOSPHATE TRANSFERASE"/>
    <property type="match status" value="1"/>
</dbReference>
<organism evidence="9 10">
    <name type="scientific">Polynucleobacter campilacus</name>
    <dbReference type="NCBI Taxonomy" id="1743163"/>
    <lineage>
        <taxon>Bacteria</taxon>
        <taxon>Pseudomonadati</taxon>
        <taxon>Pseudomonadota</taxon>
        <taxon>Betaproteobacteria</taxon>
        <taxon>Burkholderiales</taxon>
        <taxon>Burkholderiaceae</taxon>
        <taxon>Polynucleobacter</taxon>
    </lineage>
</organism>
<dbReference type="GO" id="GO:0016020">
    <property type="term" value="C:membrane"/>
    <property type="evidence" value="ECO:0007669"/>
    <property type="project" value="UniProtKB-SubCell"/>
</dbReference>
<dbReference type="OrthoDB" id="9808602at2"/>
<feature type="transmembrane region" description="Helical" evidence="7">
    <location>
        <begin position="84"/>
        <end position="104"/>
    </location>
</feature>
<protein>
    <submittedName>
        <fullName evidence="9">Undecaprenyl-phosphate glucose phosphotransferase</fullName>
    </submittedName>
</protein>
<dbReference type="PANTHER" id="PTHR30576">
    <property type="entry name" value="COLANIC BIOSYNTHESIS UDP-GLUCOSE LIPID CARRIER TRANSFERASE"/>
    <property type="match status" value="1"/>
</dbReference>
<evidence type="ECO:0000256" key="7">
    <source>
        <dbReference type="SAM" id="Phobius"/>
    </source>
</evidence>
<evidence type="ECO:0000256" key="1">
    <source>
        <dbReference type="ARBA" id="ARBA00004141"/>
    </source>
</evidence>
<feature type="transmembrane region" description="Helical" evidence="7">
    <location>
        <begin position="270"/>
        <end position="291"/>
    </location>
</feature>
<dbReference type="GO" id="GO:0089702">
    <property type="term" value="F:undecaprenyl-phosphate glucose phosphotransferase activity"/>
    <property type="evidence" value="ECO:0007669"/>
    <property type="project" value="TreeGrafter"/>
</dbReference>
<dbReference type="Pfam" id="PF02397">
    <property type="entry name" value="Bac_transf"/>
    <property type="match status" value="1"/>
</dbReference>
<dbReference type="NCBIfam" id="TIGR03025">
    <property type="entry name" value="EPS_sugtrans"/>
    <property type="match status" value="1"/>
</dbReference>
<keyword evidence="4 7" id="KW-0812">Transmembrane</keyword>
<keyword evidence="5 7" id="KW-1133">Transmembrane helix</keyword>
<dbReference type="NCBIfam" id="TIGR03023">
    <property type="entry name" value="WcaJ_sugtrans"/>
    <property type="match status" value="1"/>
</dbReference>
<proteinExistence type="inferred from homology"/>
<dbReference type="Pfam" id="PF13727">
    <property type="entry name" value="CoA_binding_3"/>
    <property type="match status" value="1"/>
</dbReference>
<sequence length="455" mass="51372">MNTSSGQSGRIRQFSGELSSLNRILDAALIWLSLRILCQIYPIDPAQADLYQNLSAISAALFLLVAEFRSVYRSARLEGYLQIAGKIIGSWLIVAFLLIALAFLTKSSSVFSRVIIASWLVIVPALLITERLVVYLGLRIMRAQGANARTYIIFGSIENGHLLQQKINQTPWTGLTHTGTTENYDALVERINEKHIDYVFIANAENNTEITRKVIAGLSDSTASVYIVPQLFLYNAFDAGWVTLGNTPMITVNDHPFYGSYWLLKKLEDLILGSIIFLIALPLMLLIAIAVKFGSKGPVLFKQRRYGLNGEVIQVLKFRTMRTMDDGLVVVQASKDDPRITPLGRFLRKTSLDELPQFWNVLQGTMSIVGPRPHAIAHNEEYRQLIEGYMLRHKVKPGITGWAQVNGLRGETDTLDKMKSRIDYDLYYINHWSIWFDLKIIFMTIINGFTGKTVY</sequence>
<evidence type="ECO:0000256" key="5">
    <source>
        <dbReference type="ARBA" id="ARBA00022989"/>
    </source>
</evidence>
<dbReference type="Proteomes" id="UP000197528">
    <property type="component" value="Unassembled WGS sequence"/>
</dbReference>
<keyword evidence="6 7" id="KW-0472">Membrane</keyword>
<evidence type="ECO:0000256" key="4">
    <source>
        <dbReference type="ARBA" id="ARBA00022692"/>
    </source>
</evidence>
<accession>A0A254PVV7</accession>
<keyword evidence="3 9" id="KW-0808">Transferase</keyword>